<comment type="caution">
    <text evidence="1">The sequence shown here is derived from an EMBL/GenBank/DDBJ whole genome shotgun (WGS) entry which is preliminary data.</text>
</comment>
<reference evidence="1" key="1">
    <citation type="submission" date="2021-01" db="EMBL/GenBank/DDBJ databases">
        <authorList>
            <consortium name="Genoscope - CEA"/>
            <person name="William W."/>
        </authorList>
    </citation>
    <scope>NUCLEOTIDE SEQUENCE</scope>
</reference>
<organism evidence="1 2">
    <name type="scientific">Paramecium octaurelia</name>
    <dbReference type="NCBI Taxonomy" id="43137"/>
    <lineage>
        <taxon>Eukaryota</taxon>
        <taxon>Sar</taxon>
        <taxon>Alveolata</taxon>
        <taxon>Ciliophora</taxon>
        <taxon>Intramacronucleata</taxon>
        <taxon>Oligohymenophorea</taxon>
        <taxon>Peniculida</taxon>
        <taxon>Parameciidae</taxon>
        <taxon>Paramecium</taxon>
    </lineage>
</organism>
<keyword evidence="2" id="KW-1185">Reference proteome</keyword>
<sequence>MNSWQRCFFELNAKKIKEKFKDVCQEGQQKWLKIGSSISSFYYGDTILRIRCYTNNIDYGQYAIFQSQYRHQIITLSTSSNEHEGNQNEDTLTSLLIDQKLEASALKIFQKVAFTSLSATQNRTGSNQDLQMKRDNNVKSPSRLQLLGQEAWLSKLYGISGINTLKICDCNLIVKIFERHT</sequence>
<name>A0A8S1XED8_PAROT</name>
<dbReference type="EMBL" id="CAJJDP010000119">
    <property type="protein sequence ID" value="CAD8199537.1"/>
    <property type="molecule type" value="Genomic_DNA"/>
</dbReference>
<evidence type="ECO:0000313" key="2">
    <source>
        <dbReference type="Proteomes" id="UP000683925"/>
    </source>
</evidence>
<dbReference type="AlphaFoldDB" id="A0A8S1XED8"/>
<dbReference type="Proteomes" id="UP000683925">
    <property type="component" value="Unassembled WGS sequence"/>
</dbReference>
<gene>
    <name evidence="1" type="ORF">POCTA_138.1.T1190170</name>
</gene>
<accession>A0A8S1XED8</accession>
<protein>
    <submittedName>
        <fullName evidence="1">Uncharacterized protein</fullName>
    </submittedName>
</protein>
<evidence type="ECO:0000313" key="1">
    <source>
        <dbReference type="EMBL" id="CAD8199537.1"/>
    </source>
</evidence>
<proteinExistence type="predicted"/>